<dbReference type="KEGG" id="dat:HRM2_45760"/>
<dbReference type="SUPFAM" id="SSF54534">
    <property type="entry name" value="FKBP-like"/>
    <property type="match status" value="1"/>
</dbReference>
<dbReference type="EC" id="5.2.1.8" evidence="7"/>
<dbReference type="PANTHER" id="PTHR43811:SF19">
    <property type="entry name" value="39 KDA FK506-BINDING NUCLEAR PROTEIN"/>
    <property type="match status" value="1"/>
</dbReference>
<feature type="domain" description="PPIase FKBP-type" evidence="9">
    <location>
        <begin position="145"/>
        <end position="231"/>
    </location>
</feature>
<dbReference type="InterPro" id="IPR046357">
    <property type="entry name" value="PPIase_dom_sf"/>
</dbReference>
<keyword evidence="11" id="KW-1185">Reference proteome</keyword>
<dbReference type="PANTHER" id="PTHR43811">
    <property type="entry name" value="FKBP-TYPE PEPTIDYL-PROLYL CIS-TRANS ISOMERASE FKPA"/>
    <property type="match status" value="1"/>
</dbReference>
<dbReference type="STRING" id="177437.HRM2_45760"/>
<dbReference type="Proteomes" id="UP000000442">
    <property type="component" value="Chromosome"/>
</dbReference>
<evidence type="ECO:0000256" key="4">
    <source>
        <dbReference type="ARBA" id="ARBA00023110"/>
    </source>
</evidence>
<evidence type="ECO:0000256" key="1">
    <source>
        <dbReference type="ARBA" id="ARBA00000971"/>
    </source>
</evidence>
<comment type="similarity">
    <text evidence="2 7">Belongs to the FKBP-type PPIase family.</text>
</comment>
<evidence type="ECO:0000256" key="7">
    <source>
        <dbReference type="RuleBase" id="RU003915"/>
    </source>
</evidence>
<dbReference type="GO" id="GO:0016020">
    <property type="term" value="C:membrane"/>
    <property type="evidence" value="ECO:0007669"/>
    <property type="project" value="InterPro"/>
</dbReference>
<name>C0QG53_DESAH</name>
<reference evidence="10 11" key="1">
    <citation type="journal article" date="2009" name="Environ. Microbiol.">
        <title>Genome sequence of Desulfobacterium autotrophicum HRM2, a marine sulfate reducer oxidizing organic carbon completely to carbon dioxide.</title>
        <authorList>
            <person name="Strittmatter A.W."/>
            <person name="Liesegang H."/>
            <person name="Rabus R."/>
            <person name="Decker I."/>
            <person name="Amann J."/>
            <person name="Andres S."/>
            <person name="Henne A."/>
            <person name="Fricke W.F."/>
            <person name="Martinez-Arias R."/>
            <person name="Bartels D."/>
            <person name="Goesmann A."/>
            <person name="Krause L."/>
            <person name="Puehler A."/>
            <person name="Klenk H.P."/>
            <person name="Richter M."/>
            <person name="Schuler M."/>
            <person name="Gloeckner F.O."/>
            <person name="Meyerdierks A."/>
            <person name="Gottschalk G."/>
            <person name="Amann R."/>
        </authorList>
    </citation>
    <scope>NUCLEOTIDE SEQUENCE [LARGE SCALE GENOMIC DNA]</scope>
    <source>
        <strain evidence="11">ATCC 43914 / DSM 3382 / HRM2</strain>
    </source>
</reference>
<organism evidence="10 11">
    <name type="scientific">Desulforapulum autotrophicum (strain ATCC 43914 / DSM 3382 / VKM B-1955 / HRM2)</name>
    <name type="common">Desulfobacterium autotrophicum</name>
    <dbReference type="NCBI Taxonomy" id="177437"/>
    <lineage>
        <taxon>Bacteria</taxon>
        <taxon>Pseudomonadati</taxon>
        <taxon>Thermodesulfobacteriota</taxon>
        <taxon>Desulfobacteria</taxon>
        <taxon>Desulfobacterales</taxon>
        <taxon>Desulfobacteraceae</taxon>
        <taxon>Desulforapulum</taxon>
    </lineage>
</organism>
<dbReference type="PRINTS" id="PR01730">
    <property type="entry name" value="INFPOTNTIATR"/>
</dbReference>
<comment type="catalytic activity">
    <reaction evidence="1 6 7">
        <text>[protein]-peptidylproline (omega=180) = [protein]-peptidylproline (omega=0)</text>
        <dbReference type="Rhea" id="RHEA:16237"/>
        <dbReference type="Rhea" id="RHEA-COMP:10747"/>
        <dbReference type="Rhea" id="RHEA-COMP:10748"/>
        <dbReference type="ChEBI" id="CHEBI:83833"/>
        <dbReference type="ChEBI" id="CHEBI:83834"/>
        <dbReference type="EC" id="5.2.1.8"/>
    </reaction>
</comment>
<evidence type="ECO:0000256" key="2">
    <source>
        <dbReference type="ARBA" id="ARBA00006577"/>
    </source>
</evidence>
<accession>C0QG53</accession>
<dbReference type="Gene3D" id="3.10.50.40">
    <property type="match status" value="1"/>
</dbReference>
<dbReference type="GO" id="GO:0003755">
    <property type="term" value="F:peptidyl-prolyl cis-trans isomerase activity"/>
    <property type="evidence" value="ECO:0007669"/>
    <property type="project" value="UniProtKB-UniRule"/>
</dbReference>
<dbReference type="AlphaFoldDB" id="C0QG53"/>
<evidence type="ECO:0000256" key="8">
    <source>
        <dbReference type="SAM" id="SignalP"/>
    </source>
</evidence>
<dbReference type="EMBL" id="CP001087">
    <property type="protein sequence ID" value="ACN17632.1"/>
    <property type="molecule type" value="Genomic_DNA"/>
</dbReference>
<keyword evidence="4 6" id="KW-0697">Rotamase</keyword>
<evidence type="ECO:0000256" key="3">
    <source>
        <dbReference type="ARBA" id="ARBA00022729"/>
    </source>
</evidence>
<evidence type="ECO:0000256" key="5">
    <source>
        <dbReference type="ARBA" id="ARBA00023235"/>
    </source>
</evidence>
<dbReference type="FunFam" id="3.10.50.40:FF:000006">
    <property type="entry name" value="Peptidyl-prolyl cis-trans isomerase"/>
    <property type="match status" value="1"/>
</dbReference>
<dbReference type="eggNOG" id="COG0545">
    <property type="taxonomic scope" value="Bacteria"/>
</dbReference>
<dbReference type="HOGENOM" id="CLU_013615_0_1_7"/>
<dbReference type="Pfam" id="PF01346">
    <property type="entry name" value="FKBP_N"/>
    <property type="match status" value="1"/>
</dbReference>
<keyword evidence="5 6" id="KW-0413">Isomerase</keyword>
<dbReference type="OrthoDB" id="9812109at2"/>
<dbReference type="GO" id="GO:0006457">
    <property type="term" value="P:protein folding"/>
    <property type="evidence" value="ECO:0007669"/>
    <property type="project" value="InterPro"/>
</dbReference>
<dbReference type="PROSITE" id="PS50059">
    <property type="entry name" value="FKBP_PPIASE"/>
    <property type="match status" value="1"/>
</dbReference>
<dbReference type="InterPro" id="IPR000774">
    <property type="entry name" value="PPIase_FKBP_N"/>
</dbReference>
<sequence length="232" mass="25079">MLAKNITRGLTVATALLFIAGSGFCADETLKTEKEKISYALGATIGNNIKQDYAVDQEAFFKGFTSSTTGKILMTAEEMQQSMAIFQQQMQASQMAKMQAVADKNKIDGDVFLAENKVKEGVVTLESGLQYKVIKNGEGKKPVASDTVECNYRGTTIDGVEFDSSYKRGKPASFPVQGVIKGWTEALQLMNVGSKWMLYIPADLAYGDRGAGPTIQPGTTLIFEIELLGISG</sequence>
<evidence type="ECO:0000256" key="6">
    <source>
        <dbReference type="PROSITE-ProRule" id="PRU00277"/>
    </source>
</evidence>
<evidence type="ECO:0000313" key="10">
    <source>
        <dbReference type="EMBL" id="ACN17632.1"/>
    </source>
</evidence>
<dbReference type="Pfam" id="PF00254">
    <property type="entry name" value="FKBP_C"/>
    <property type="match status" value="1"/>
</dbReference>
<feature type="chain" id="PRO_5002902144" description="Peptidyl-prolyl cis-trans isomerase" evidence="8">
    <location>
        <begin position="26"/>
        <end position="232"/>
    </location>
</feature>
<proteinExistence type="inferred from homology"/>
<dbReference type="RefSeq" id="WP_015906346.1">
    <property type="nucleotide sequence ID" value="NC_012108.1"/>
</dbReference>
<protein>
    <recommendedName>
        <fullName evidence="7">Peptidyl-prolyl cis-trans isomerase</fullName>
        <ecNumber evidence="7">5.2.1.8</ecNumber>
    </recommendedName>
</protein>
<gene>
    <name evidence="10" type="primary">mip2</name>
    <name evidence="10" type="ordered locus">HRM2_45760</name>
</gene>
<evidence type="ECO:0000259" key="9">
    <source>
        <dbReference type="PROSITE" id="PS50059"/>
    </source>
</evidence>
<dbReference type="InterPro" id="IPR036944">
    <property type="entry name" value="PPIase_FKBP_N_sf"/>
</dbReference>
<dbReference type="InterPro" id="IPR001179">
    <property type="entry name" value="PPIase_FKBP_dom"/>
</dbReference>
<evidence type="ECO:0000313" key="11">
    <source>
        <dbReference type="Proteomes" id="UP000000442"/>
    </source>
</evidence>
<dbReference type="Gene3D" id="1.10.287.460">
    <property type="entry name" value="Peptidyl-prolyl cis-trans isomerase, FKBP-type, N-terminal domain"/>
    <property type="match status" value="1"/>
</dbReference>
<keyword evidence="3 8" id="KW-0732">Signal</keyword>
<dbReference type="InterPro" id="IPR008104">
    <property type="entry name" value="INFPOTNTIATR"/>
</dbReference>
<feature type="signal peptide" evidence="8">
    <location>
        <begin position="1"/>
        <end position="25"/>
    </location>
</feature>